<gene>
    <name evidence="11" type="ORF">ACFP3V_23740</name>
</gene>
<dbReference type="Pfam" id="PF01061">
    <property type="entry name" value="ABC2_membrane"/>
    <property type="match status" value="1"/>
</dbReference>
<evidence type="ECO:0000256" key="1">
    <source>
        <dbReference type="ARBA" id="ARBA00004429"/>
    </source>
</evidence>
<evidence type="ECO:0000313" key="12">
    <source>
        <dbReference type="Proteomes" id="UP001596174"/>
    </source>
</evidence>
<evidence type="ECO:0000259" key="10">
    <source>
        <dbReference type="PROSITE" id="PS51012"/>
    </source>
</evidence>
<dbReference type="InterPro" id="IPR047817">
    <property type="entry name" value="ABC2_TM_bact-type"/>
</dbReference>
<dbReference type="Proteomes" id="UP001596174">
    <property type="component" value="Unassembled WGS sequence"/>
</dbReference>
<keyword evidence="12" id="KW-1185">Reference proteome</keyword>
<dbReference type="PROSITE" id="PS51012">
    <property type="entry name" value="ABC_TM2"/>
    <property type="match status" value="1"/>
</dbReference>
<evidence type="ECO:0000256" key="4">
    <source>
        <dbReference type="ARBA" id="ARBA00022475"/>
    </source>
</evidence>
<keyword evidence="6 9" id="KW-0812">Transmembrane</keyword>
<evidence type="ECO:0000256" key="3">
    <source>
        <dbReference type="ARBA" id="ARBA00022448"/>
    </source>
</evidence>
<keyword evidence="4 9" id="KW-1003">Cell membrane</keyword>
<reference evidence="12" key="1">
    <citation type="journal article" date="2019" name="Int. J. Syst. Evol. Microbiol.">
        <title>The Global Catalogue of Microorganisms (GCM) 10K type strain sequencing project: providing services to taxonomists for standard genome sequencing and annotation.</title>
        <authorList>
            <consortium name="The Broad Institute Genomics Platform"/>
            <consortium name="The Broad Institute Genome Sequencing Center for Infectious Disease"/>
            <person name="Wu L."/>
            <person name="Ma J."/>
        </authorList>
    </citation>
    <scope>NUCLEOTIDE SEQUENCE [LARGE SCALE GENOMIC DNA]</scope>
    <source>
        <strain evidence="12">JCM 4816</strain>
    </source>
</reference>
<feature type="domain" description="ABC transmembrane type-2" evidence="10">
    <location>
        <begin position="67"/>
        <end position="294"/>
    </location>
</feature>
<keyword evidence="5" id="KW-0997">Cell inner membrane</keyword>
<evidence type="ECO:0000256" key="6">
    <source>
        <dbReference type="ARBA" id="ARBA00022692"/>
    </source>
</evidence>
<feature type="transmembrane region" description="Helical" evidence="9">
    <location>
        <begin position="271"/>
        <end position="291"/>
    </location>
</feature>
<dbReference type="EMBL" id="JBHSQJ010000103">
    <property type="protein sequence ID" value="MFC5910221.1"/>
    <property type="molecule type" value="Genomic_DNA"/>
</dbReference>
<evidence type="ECO:0000256" key="2">
    <source>
        <dbReference type="ARBA" id="ARBA00007783"/>
    </source>
</evidence>
<comment type="caution">
    <text evidence="11">The sequence shown here is derived from an EMBL/GenBank/DDBJ whole genome shotgun (WGS) entry which is preliminary data.</text>
</comment>
<evidence type="ECO:0000256" key="9">
    <source>
        <dbReference type="RuleBase" id="RU361157"/>
    </source>
</evidence>
<name>A0ABW1GA64_9ACTN</name>
<dbReference type="InterPro" id="IPR013525">
    <property type="entry name" value="ABC2_TM"/>
</dbReference>
<feature type="transmembrane region" description="Helical" evidence="9">
    <location>
        <begin position="176"/>
        <end position="198"/>
    </location>
</feature>
<dbReference type="PANTHER" id="PTHR30413">
    <property type="entry name" value="INNER MEMBRANE TRANSPORT PERMEASE"/>
    <property type="match status" value="1"/>
</dbReference>
<sequence length="301" mass="32732">MYGDQATGVADPDAGLSPSELAAKYGLAVSGKRPSLVEYTRSLWARRHFIGAYATAKLTVMYSGSKLGNIWQVMTPLLNAAVYFLVFGLLLGTSKGIPDFVPYLCTGMFVFQFTQTAVLSGTRSIADNLGLIRALHFPRACLPLAQTINQLQQLLVSMVVLCVIILSSGLPVTANWLLIIPALALQSVFNAGLAMFMARIGAKTTDMAQLMPFVIRTWMYTSGVFWSISKLVNSAPHWVAVLIQINPAAVYISLMRFALMDSVPASSLPPHVWAVALGWALVAGLGGYVFFWKKEEEYGRG</sequence>
<dbReference type="PANTHER" id="PTHR30413:SF8">
    <property type="entry name" value="TRANSPORT PERMEASE PROTEIN"/>
    <property type="match status" value="1"/>
</dbReference>
<evidence type="ECO:0000256" key="8">
    <source>
        <dbReference type="ARBA" id="ARBA00023136"/>
    </source>
</evidence>
<keyword evidence="8 9" id="KW-0472">Membrane</keyword>
<evidence type="ECO:0000256" key="5">
    <source>
        <dbReference type="ARBA" id="ARBA00022519"/>
    </source>
</evidence>
<comment type="subcellular location">
    <subcellularLocation>
        <location evidence="1">Cell inner membrane</location>
        <topology evidence="1">Multi-pass membrane protein</topology>
    </subcellularLocation>
    <subcellularLocation>
        <location evidence="9">Cell membrane</location>
        <topology evidence="9">Multi-pass membrane protein</topology>
    </subcellularLocation>
</comment>
<keyword evidence="7 9" id="KW-1133">Transmembrane helix</keyword>
<feature type="transmembrane region" description="Helical" evidence="9">
    <location>
        <begin position="235"/>
        <end position="259"/>
    </location>
</feature>
<feature type="transmembrane region" description="Helical" evidence="9">
    <location>
        <begin position="70"/>
        <end position="91"/>
    </location>
</feature>
<dbReference type="RefSeq" id="WP_380586987.1">
    <property type="nucleotide sequence ID" value="NZ_JBHSQJ010000103.1"/>
</dbReference>
<accession>A0ABW1GA64</accession>
<feature type="transmembrane region" description="Helical" evidence="9">
    <location>
        <begin position="154"/>
        <end position="170"/>
    </location>
</feature>
<evidence type="ECO:0000313" key="11">
    <source>
        <dbReference type="EMBL" id="MFC5910221.1"/>
    </source>
</evidence>
<keyword evidence="3 9" id="KW-0813">Transport</keyword>
<protein>
    <recommendedName>
        <fullName evidence="9">Transport permease protein</fullName>
    </recommendedName>
</protein>
<organism evidence="11 12">
    <name type="scientific">Streptacidiphilus monticola</name>
    <dbReference type="NCBI Taxonomy" id="2161674"/>
    <lineage>
        <taxon>Bacteria</taxon>
        <taxon>Bacillati</taxon>
        <taxon>Actinomycetota</taxon>
        <taxon>Actinomycetes</taxon>
        <taxon>Kitasatosporales</taxon>
        <taxon>Streptomycetaceae</taxon>
        <taxon>Streptacidiphilus</taxon>
    </lineage>
</organism>
<evidence type="ECO:0000256" key="7">
    <source>
        <dbReference type="ARBA" id="ARBA00022989"/>
    </source>
</evidence>
<comment type="caution">
    <text evidence="9">Lacks conserved residue(s) required for the propagation of feature annotation.</text>
</comment>
<comment type="similarity">
    <text evidence="2 9">Belongs to the ABC-2 integral membrane protein family.</text>
</comment>
<proteinExistence type="inferred from homology"/>